<dbReference type="EMBL" id="PJQM01000520">
    <property type="protein sequence ID" value="RCI04975.1"/>
    <property type="molecule type" value="Genomic_DNA"/>
</dbReference>
<keyword evidence="2" id="KW-1185">Reference proteome</keyword>
<sequence length="222" mass="25310">MRIQVCFRVESTYIFNKCLLESHGPKGMKRLVYHERKACKGISSFFEEKQEACKECPAMILLHVFPESTKNPRQGFHFGLLDFVYLTKTIGYLSNHSWAKVLNKNNGQIPVYAKSSVRKRHGIKEFTCVVCEGSPKNQVTMDGNFQLKRYMGVVNKPNGQKLPDLYDEEAEGRLWGSHEECDLEVLENDFKAVSARHSKNAVFDENGVCLGLCPSWNPNTVL</sequence>
<dbReference type="OrthoDB" id="2252406at2759"/>
<protein>
    <submittedName>
        <fullName evidence="1">Uncharacterized protein</fullName>
    </submittedName>
</protein>
<reference evidence="1 2" key="1">
    <citation type="journal article" date="2018" name="G3 (Bethesda)">
        <title>Phylogenetic and Phylogenomic Definition of Rhizopus Species.</title>
        <authorList>
            <person name="Gryganskyi A.P."/>
            <person name="Golan J."/>
            <person name="Dolatabadi S."/>
            <person name="Mondo S."/>
            <person name="Robb S."/>
            <person name="Idnurm A."/>
            <person name="Muszewska A."/>
            <person name="Steczkiewicz K."/>
            <person name="Masonjones S."/>
            <person name="Liao H.L."/>
            <person name="Gajdeczka M.T."/>
            <person name="Anike F."/>
            <person name="Vuek A."/>
            <person name="Anishchenko I.M."/>
            <person name="Voigt K."/>
            <person name="de Hoog G.S."/>
            <person name="Smith M.E."/>
            <person name="Heitman J."/>
            <person name="Vilgalys R."/>
            <person name="Stajich J.E."/>
        </authorList>
    </citation>
    <scope>NUCLEOTIDE SEQUENCE [LARGE SCALE GENOMIC DNA]</scope>
    <source>
        <strain evidence="1 2">LSU 92-RS-03</strain>
    </source>
</reference>
<accession>A0A367KRZ7</accession>
<name>A0A367KRZ7_RHIST</name>
<organism evidence="1 2">
    <name type="scientific">Rhizopus stolonifer</name>
    <name type="common">Rhizopus nigricans</name>
    <dbReference type="NCBI Taxonomy" id="4846"/>
    <lineage>
        <taxon>Eukaryota</taxon>
        <taxon>Fungi</taxon>
        <taxon>Fungi incertae sedis</taxon>
        <taxon>Mucoromycota</taxon>
        <taxon>Mucoromycotina</taxon>
        <taxon>Mucoromycetes</taxon>
        <taxon>Mucorales</taxon>
        <taxon>Mucorineae</taxon>
        <taxon>Rhizopodaceae</taxon>
        <taxon>Rhizopus</taxon>
    </lineage>
</organism>
<comment type="caution">
    <text evidence="1">The sequence shown here is derived from an EMBL/GenBank/DDBJ whole genome shotgun (WGS) entry which is preliminary data.</text>
</comment>
<gene>
    <name evidence="1" type="ORF">CU098_013013</name>
</gene>
<proteinExistence type="predicted"/>
<dbReference type="STRING" id="4846.A0A367KRZ7"/>
<dbReference type="AlphaFoldDB" id="A0A367KRZ7"/>
<evidence type="ECO:0000313" key="1">
    <source>
        <dbReference type="EMBL" id="RCI04975.1"/>
    </source>
</evidence>
<evidence type="ECO:0000313" key="2">
    <source>
        <dbReference type="Proteomes" id="UP000253551"/>
    </source>
</evidence>
<dbReference type="Proteomes" id="UP000253551">
    <property type="component" value="Unassembled WGS sequence"/>
</dbReference>